<keyword evidence="4" id="KW-0274">FAD</keyword>
<dbReference type="GO" id="GO:0005737">
    <property type="term" value="C:cytoplasm"/>
    <property type="evidence" value="ECO:0007669"/>
    <property type="project" value="UniProtKB-ARBA"/>
</dbReference>
<dbReference type="InterPro" id="IPR004099">
    <property type="entry name" value="Pyr_nucl-diS_OxRdtase_dimer"/>
</dbReference>
<keyword evidence="6" id="KW-0520">NAD</keyword>
<accession>A0A1J5SDA0</accession>
<name>A0A1J5SDA0_9ZZZZ</name>
<reference evidence="11" key="1">
    <citation type="submission" date="2016-10" db="EMBL/GenBank/DDBJ databases">
        <title>Sequence of Gallionella enrichment culture.</title>
        <authorList>
            <person name="Poehlein A."/>
            <person name="Muehling M."/>
            <person name="Daniel R."/>
        </authorList>
    </citation>
    <scope>NUCLEOTIDE SEQUENCE</scope>
</reference>
<keyword evidence="3" id="KW-0285">Flavoprotein</keyword>
<dbReference type="GO" id="GO:0006103">
    <property type="term" value="P:2-oxoglutarate metabolic process"/>
    <property type="evidence" value="ECO:0007669"/>
    <property type="project" value="TreeGrafter"/>
</dbReference>
<dbReference type="FunFam" id="3.50.50.60:FF:000001">
    <property type="entry name" value="Dihydrolipoyl dehydrogenase, mitochondrial"/>
    <property type="match status" value="1"/>
</dbReference>
<evidence type="ECO:0000256" key="4">
    <source>
        <dbReference type="ARBA" id="ARBA00022827"/>
    </source>
</evidence>
<evidence type="ECO:0000256" key="6">
    <source>
        <dbReference type="ARBA" id="ARBA00023027"/>
    </source>
</evidence>
<evidence type="ECO:0000259" key="10">
    <source>
        <dbReference type="Pfam" id="PF07992"/>
    </source>
</evidence>
<dbReference type="Gene3D" id="3.50.50.60">
    <property type="entry name" value="FAD/NAD(P)-binding domain"/>
    <property type="match status" value="2"/>
</dbReference>
<dbReference type="PIRSF" id="PIRSF000350">
    <property type="entry name" value="Mercury_reductase_MerA"/>
    <property type="match status" value="1"/>
</dbReference>
<protein>
    <submittedName>
        <fullName evidence="11">Dihydrolipoyl dehydrogenase 3</fullName>
        <ecNumber evidence="11">1.8.1.4</ecNumber>
    </submittedName>
</protein>
<dbReference type="InterPro" id="IPR050151">
    <property type="entry name" value="Class-I_Pyr_Nuc-Dis_Oxidored"/>
</dbReference>
<dbReference type="NCBIfam" id="TIGR01350">
    <property type="entry name" value="lipoamide_DH"/>
    <property type="match status" value="1"/>
</dbReference>
<keyword evidence="7" id="KW-1015">Disulfide bond</keyword>
<organism evidence="11">
    <name type="scientific">mine drainage metagenome</name>
    <dbReference type="NCBI Taxonomy" id="410659"/>
    <lineage>
        <taxon>unclassified sequences</taxon>
        <taxon>metagenomes</taxon>
        <taxon>ecological metagenomes</taxon>
    </lineage>
</organism>
<dbReference type="InterPro" id="IPR001100">
    <property type="entry name" value="Pyr_nuc-diS_OxRdtase"/>
</dbReference>
<dbReference type="InterPro" id="IPR023753">
    <property type="entry name" value="FAD/NAD-binding_dom"/>
</dbReference>
<dbReference type="SUPFAM" id="SSF51905">
    <property type="entry name" value="FAD/NAD(P)-binding domain"/>
    <property type="match status" value="1"/>
</dbReference>
<dbReference type="EC" id="1.8.1.4" evidence="11"/>
<dbReference type="InterPro" id="IPR036188">
    <property type="entry name" value="FAD/NAD-bd_sf"/>
</dbReference>
<evidence type="ECO:0000256" key="7">
    <source>
        <dbReference type="ARBA" id="ARBA00023157"/>
    </source>
</evidence>
<feature type="domain" description="Pyridine nucleotide-disulphide oxidoreductase dimerisation" evidence="9">
    <location>
        <begin position="350"/>
        <end position="458"/>
    </location>
</feature>
<dbReference type="PRINTS" id="PR00368">
    <property type="entry name" value="FADPNR"/>
</dbReference>
<dbReference type="Pfam" id="PF02852">
    <property type="entry name" value="Pyr_redox_dim"/>
    <property type="match status" value="1"/>
</dbReference>
<dbReference type="FunFam" id="3.30.390.30:FF:000001">
    <property type="entry name" value="Dihydrolipoyl dehydrogenase"/>
    <property type="match status" value="1"/>
</dbReference>
<dbReference type="GO" id="GO:0004148">
    <property type="term" value="F:dihydrolipoyl dehydrogenase (NADH) activity"/>
    <property type="evidence" value="ECO:0007669"/>
    <property type="project" value="UniProtKB-EC"/>
</dbReference>
<dbReference type="EMBL" id="MLJW01000045">
    <property type="protein sequence ID" value="OIR06218.1"/>
    <property type="molecule type" value="Genomic_DNA"/>
</dbReference>
<evidence type="ECO:0000256" key="2">
    <source>
        <dbReference type="ARBA" id="ARBA00007532"/>
    </source>
</evidence>
<evidence type="ECO:0000313" key="11">
    <source>
        <dbReference type="EMBL" id="OIR06218.1"/>
    </source>
</evidence>
<comment type="similarity">
    <text evidence="2">Belongs to the class-I pyridine nucleotide-disulfide oxidoreductase family.</text>
</comment>
<comment type="cofactor">
    <cofactor evidence="1">
        <name>FAD</name>
        <dbReference type="ChEBI" id="CHEBI:57692"/>
    </cofactor>
</comment>
<keyword evidence="8" id="KW-0676">Redox-active center</keyword>
<evidence type="ECO:0000256" key="5">
    <source>
        <dbReference type="ARBA" id="ARBA00023002"/>
    </source>
</evidence>
<dbReference type="AlphaFoldDB" id="A0A1J5SDA0"/>
<evidence type="ECO:0000256" key="8">
    <source>
        <dbReference type="ARBA" id="ARBA00023284"/>
    </source>
</evidence>
<gene>
    <name evidence="11" type="primary">lpd3</name>
    <name evidence="11" type="ORF">GALL_116910</name>
</gene>
<dbReference type="PANTHER" id="PTHR22912">
    <property type="entry name" value="DISULFIDE OXIDOREDUCTASE"/>
    <property type="match status" value="1"/>
</dbReference>
<evidence type="ECO:0000256" key="3">
    <source>
        <dbReference type="ARBA" id="ARBA00022630"/>
    </source>
</evidence>
<dbReference type="PRINTS" id="PR00411">
    <property type="entry name" value="PNDRDTASEI"/>
</dbReference>
<dbReference type="InterPro" id="IPR006258">
    <property type="entry name" value="Lipoamide_DH"/>
</dbReference>
<dbReference type="InterPro" id="IPR016156">
    <property type="entry name" value="FAD/NAD-linked_Rdtase_dimer_sf"/>
</dbReference>
<dbReference type="SUPFAM" id="SSF55424">
    <property type="entry name" value="FAD/NAD-linked reductases, dimerisation (C-terminal) domain"/>
    <property type="match status" value="1"/>
</dbReference>
<evidence type="ECO:0000259" key="9">
    <source>
        <dbReference type="Pfam" id="PF02852"/>
    </source>
</evidence>
<dbReference type="Pfam" id="PF07992">
    <property type="entry name" value="Pyr_redox_2"/>
    <property type="match status" value="1"/>
</dbReference>
<comment type="caution">
    <text evidence="11">The sequence shown here is derived from an EMBL/GenBank/DDBJ whole genome shotgun (WGS) entry which is preliminary data.</text>
</comment>
<proteinExistence type="inferred from homology"/>
<feature type="domain" description="FAD/NAD(P)-binding" evidence="10">
    <location>
        <begin position="6"/>
        <end position="331"/>
    </location>
</feature>
<dbReference type="PROSITE" id="PS00076">
    <property type="entry name" value="PYRIDINE_REDOX_1"/>
    <property type="match status" value="1"/>
</dbReference>
<sequence length="469" mass="48504">MSDTTFDVVVIGGGPGGYVAAIRAAQLGLKVACVEKRGSLGGTCLNVGCIPSKALLTSSHHYEAAGHHFAEHGIKVGKLELDVAAMMARKAKVVSDNTKGIEFLFKKNKVAYVIGAGRIAAPGSVEVTAKDGAVSTLAAKSIIIATGSDVTPLPGVEIDETVIISSTGALELPRVPKHLVVIGAGVIGLELGSVWRRLGAEVTVVEFLDRALPLHDGEISKQMQRILERQGMKFQLSTKVTGAKVAKGSATLTLEPAAGGAASELKADAVLVAIGRRPYTDGLGAKEAGVEIDKRGFIQVDQHFQTAVKGVYAIGDVIGGAMLAHKAEEEGVALAEILAGQAGHVNYDAIPGVVYTWPEVANVGQTEEQLKAAGVVYKVGKFPFTANGRARAMGDSDGFVKILADAATDRVLGAHIIGPNAGDLIAEVVLGMEFAAASEDIARTCHAHPALGEAVKEACLAVDGRALHI</sequence>
<dbReference type="Gene3D" id="3.30.390.30">
    <property type="match status" value="1"/>
</dbReference>
<dbReference type="PANTHER" id="PTHR22912:SF151">
    <property type="entry name" value="DIHYDROLIPOYL DEHYDROGENASE, MITOCHONDRIAL"/>
    <property type="match status" value="1"/>
</dbReference>
<dbReference type="InterPro" id="IPR012999">
    <property type="entry name" value="Pyr_OxRdtase_I_AS"/>
</dbReference>
<dbReference type="GO" id="GO:0050660">
    <property type="term" value="F:flavin adenine dinucleotide binding"/>
    <property type="evidence" value="ECO:0007669"/>
    <property type="project" value="InterPro"/>
</dbReference>
<evidence type="ECO:0000256" key="1">
    <source>
        <dbReference type="ARBA" id="ARBA00001974"/>
    </source>
</evidence>
<keyword evidence="5 11" id="KW-0560">Oxidoreductase</keyword>